<evidence type="ECO:0008006" key="4">
    <source>
        <dbReference type="Google" id="ProtNLM"/>
    </source>
</evidence>
<dbReference type="Proteomes" id="UP001341281">
    <property type="component" value="Chromosome 02"/>
</dbReference>
<accession>A0AAQ3PR78</accession>
<dbReference type="AlphaFoldDB" id="A0AAQ3PR78"/>
<reference evidence="2 3" key="1">
    <citation type="submission" date="2024-02" db="EMBL/GenBank/DDBJ databases">
        <title>High-quality chromosome-scale genome assembly of Pensacola bahiagrass (Paspalum notatum Flugge var. saurae).</title>
        <authorList>
            <person name="Vega J.M."/>
            <person name="Podio M."/>
            <person name="Orjuela J."/>
            <person name="Siena L.A."/>
            <person name="Pessino S.C."/>
            <person name="Combes M.C."/>
            <person name="Mariac C."/>
            <person name="Albertini E."/>
            <person name="Pupilli F."/>
            <person name="Ortiz J.P.A."/>
            <person name="Leblanc O."/>
        </authorList>
    </citation>
    <scope>NUCLEOTIDE SEQUENCE [LARGE SCALE GENOMIC DNA]</scope>
    <source>
        <strain evidence="2">R1</strain>
        <tissue evidence="2">Leaf</tissue>
    </source>
</reference>
<keyword evidence="3" id="KW-1185">Reference proteome</keyword>
<evidence type="ECO:0000256" key="1">
    <source>
        <dbReference type="SAM" id="MobiDB-lite"/>
    </source>
</evidence>
<feature type="region of interest" description="Disordered" evidence="1">
    <location>
        <begin position="60"/>
        <end position="90"/>
    </location>
</feature>
<evidence type="ECO:0000313" key="3">
    <source>
        <dbReference type="Proteomes" id="UP001341281"/>
    </source>
</evidence>
<dbReference type="EMBL" id="CP144746">
    <property type="protein sequence ID" value="WVZ55280.1"/>
    <property type="molecule type" value="Genomic_DNA"/>
</dbReference>
<name>A0AAQ3PR78_PASNO</name>
<sequence length="90" mass="9393">MPPGTGAIGGKGRHAEIFAKVQVGGMVLRTRPCTARSPTSLAWNEELVFAVAEPFGDPARGAHHRGPACTSGRTRWSGAPCCRSCSSRSA</sequence>
<evidence type="ECO:0000313" key="2">
    <source>
        <dbReference type="EMBL" id="WVZ55280.1"/>
    </source>
</evidence>
<protein>
    <recommendedName>
        <fullName evidence="4">C2 domain-containing protein</fullName>
    </recommendedName>
</protein>
<gene>
    <name evidence="2" type="ORF">U9M48_005961</name>
</gene>
<proteinExistence type="predicted"/>
<organism evidence="2 3">
    <name type="scientific">Paspalum notatum var. saurae</name>
    <dbReference type="NCBI Taxonomy" id="547442"/>
    <lineage>
        <taxon>Eukaryota</taxon>
        <taxon>Viridiplantae</taxon>
        <taxon>Streptophyta</taxon>
        <taxon>Embryophyta</taxon>
        <taxon>Tracheophyta</taxon>
        <taxon>Spermatophyta</taxon>
        <taxon>Magnoliopsida</taxon>
        <taxon>Liliopsida</taxon>
        <taxon>Poales</taxon>
        <taxon>Poaceae</taxon>
        <taxon>PACMAD clade</taxon>
        <taxon>Panicoideae</taxon>
        <taxon>Andropogonodae</taxon>
        <taxon>Paspaleae</taxon>
        <taxon>Paspalinae</taxon>
        <taxon>Paspalum</taxon>
    </lineage>
</organism>